<dbReference type="EMBL" id="CVRI01000074">
    <property type="protein sequence ID" value="CRL07954.1"/>
    <property type="molecule type" value="Genomic_DNA"/>
</dbReference>
<sequence>MSLCTRFQRHPSHSFFLMSEKRRKFHIYSHLPFAEHEKNEKFSSYTKEKKIGLDGKAMDGKSIMDQEQERPLLAFFCLRLVFRLW</sequence>
<organism evidence="1 2">
    <name type="scientific">Clunio marinus</name>
    <dbReference type="NCBI Taxonomy" id="568069"/>
    <lineage>
        <taxon>Eukaryota</taxon>
        <taxon>Metazoa</taxon>
        <taxon>Ecdysozoa</taxon>
        <taxon>Arthropoda</taxon>
        <taxon>Hexapoda</taxon>
        <taxon>Insecta</taxon>
        <taxon>Pterygota</taxon>
        <taxon>Neoptera</taxon>
        <taxon>Endopterygota</taxon>
        <taxon>Diptera</taxon>
        <taxon>Nematocera</taxon>
        <taxon>Chironomoidea</taxon>
        <taxon>Chironomidae</taxon>
        <taxon>Clunio</taxon>
    </lineage>
</organism>
<proteinExistence type="predicted"/>
<reference evidence="1 2" key="1">
    <citation type="submission" date="2015-04" db="EMBL/GenBank/DDBJ databases">
        <authorList>
            <person name="Syromyatnikov M.Y."/>
            <person name="Popov V.N."/>
        </authorList>
    </citation>
    <scope>NUCLEOTIDE SEQUENCE [LARGE SCALE GENOMIC DNA]</scope>
</reference>
<keyword evidence="2" id="KW-1185">Reference proteome</keyword>
<dbReference type="Proteomes" id="UP000183832">
    <property type="component" value="Unassembled WGS sequence"/>
</dbReference>
<dbReference type="AlphaFoldDB" id="A0A1J1J7K7"/>
<gene>
    <name evidence="1" type="ORF">CLUMA_CG021087</name>
</gene>
<accession>A0A1J1J7K7</accession>
<evidence type="ECO:0000313" key="1">
    <source>
        <dbReference type="EMBL" id="CRL07954.1"/>
    </source>
</evidence>
<evidence type="ECO:0000313" key="2">
    <source>
        <dbReference type="Proteomes" id="UP000183832"/>
    </source>
</evidence>
<protein>
    <submittedName>
        <fullName evidence="1">CLUMA_CG021087, isoform A</fullName>
    </submittedName>
</protein>
<name>A0A1J1J7K7_9DIPT</name>